<evidence type="ECO:0000313" key="2">
    <source>
        <dbReference type="Proteomes" id="UP000478052"/>
    </source>
</evidence>
<comment type="caution">
    <text evidence="1">The sequence shown here is derived from an EMBL/GenBank/DDBJ whole genome shotgun (WGS) entry which is preliminary data.</text>
</comment>
<keyword evidence="2" id="KW-1185">Reference proteome</keyword>
<organism evidence="1 2">
    <name type="scientific">Aphis craccivora</name>
    <name type="common">Cowpea aphid</name>
    <dbReference type="NCBI Taxonomy" id="307492"/>
    <lineage>
        <taxon>Eukaryota</taxon>
        <taxon>Metazoa</taxon>
        <taxon>Ecdysozoa</taxon>
        <taxon>Arthropoda</taxon>
        <taxon>Hexapoda</taxon>
        <taxon>Insecta</taxon>
        <taxon>Pterygota</taxon>
        <taxon>Neoptera</taxon>
        <taxon>Paraneoptera</taxon>
        <taxon>Hemiptera</taxon>
        <taxon>Sternorrhyncha</taxon>
        <taxon>Aphidomorpha</taxon>
        <taxon>Aphidoidea</taxon>
        <taxon>Aphididae</taxon>
        <taxon>Aphidini</taxon>
        <taxon>Aphis</taxon>
        <taxon>Aphis</taxon>
    </lineage>
</organism>
<dbReference type="OrthoDB" id="21128at2759"/>
<sequence>MICQPRISFRIFGEKVLNYGKSLQMDFDWAEKNVIENYPISNFGGGFRSKSENPRCIIEVNSKHFSRVFKKIEKNKTKMMEKREFSH</sequence>
<proteinExistence type="predicted"/>
<protein>
    <submittedName>
        <fullName evidence="1">Uncharacterized protein</fullName>
    </submittedName>
</protein>
<evidence type="ECO:0000313" key="1">
    <source>
        <dbReference type="EMBL" id="KAF0699775.1"/>
    </source>
</evidence>
<accession>A0A6G0VLI1</accession>
<name>A0A6G0VLI1_APHCR</name>
<dbReference type="EMBL" id="VUJU01014845">
    <property type="protein sequence ID" value="KAF0699775.1"/>
    <property type="molecule type" value="Genomic_DNA"/>
</dbReference>
<reference evidence="1 2" key="1">
    <citation type="submission" date="2019-08" db="EMBL/GenBank/DDBJ databases">
        <title>Whole genome of Aphis craccivora.</title>
        <authorList>
            <person name="Voronova N.V."/>
            <person name="Shulinski R.S."/>
            <person name="Bandarenka Y.V."/>
            <person name="Zhorov D.G."/>
            <person name="Warner D."/>
        </authorList>
    </citation>
    <scope>NUCLEOTIDE SEQUENCE [LARGE SCALE GENOMIC DNA]</scope>
    <source>
        <strain evidence="1">180601</strain>
        <tissue evidence="1">Whole Body</tissue>
    </source>
</reference>
<dbReference type="Proteomes" id="UP000478052">
    <property type="component" value="Unassembled WGS sequence"/>
</dbReference>
<dbReference type="AlphaFoldDB" id="A0A6G0VLI1"/>
<gene>
    <name evidence="1" type="ORF">FWK35_00035741</name>
</gene>